<evidence type="ECO:0000313" key="8">
    <source>
        <dbReference type="EMBL" id="SNT27689.1"/>
    </source>
</evidence>
<evidence type="ECO:0000256" key="2">
    <source>
        <dbReference type="ARBA" id="ARBA00009399"/>
    </source>
</evidence>
<dbReference type="InterPro" id="IPR007267">
    <property type="entry name" value="GtrA_DPMS_TM"/>
</dbReference>
<dbReference type="AlphaFoldDB" id="A0A239LDH4"/>
<sequence>MSTPRTLMKLPPEFLQFLKFSTVGTSNSLIHYVVFLFMFRIFAINYLIACCMGYAAGLTNSFFWNRRWTFRYAGESDRATLARFVIINLTALCSTLAFLFLLVNGFEIREEFAQFFTIGVSMMINFLGNKYWTFR</sequence>
<dbReference type="PANTHER" id="PTHR38459">
    <property type="entry name" value="PROPHAGE BACTOPRENOL-LINKED GLUCOSE TRANSLOCASE HOMOLOG"/>
    <property type="match status" value="1"/>
</dbReference>
<organism evidence="8 9">
    <name type="scientific">Tropicimonas sediminicola</name>
    <dbReference type="NCBI Taxonomy" id="1031541"/>
    <lineage>
        <taxon>Bacteria</taxon>
        <taxon>Pseudomonadati</taxon>
        <taxon>Pseudomonadota</taxon>
        <taxon>Alphaproteobacteria</taxon>
        <taxon>Rhodobacterales</taxon>
        <taxon>Roseobacteraceae</taxon>
        <taxon>Tropicimonas</taxon>
    </lineage>
</organism>
<gene>
    <name evidence="8" type="ORF">SAMN05421757_109102</name>
</gene>
<evidence type="ECO:0000256" key="4">
    <source>
        <dbReference type="ARBA" id="ARBA00022989"/>
    </source>
</evidence>
<keyword evidence="9" id="KW-1185">Reference proteome</keyword>
<comment type="subcellular location">
    <subcellularLocation>
        <location evidence="1">Membrane</location>
        <topology evidence="1">Multi-pass membrane protein</topology>
    </subcellularLocation>
</comment>
<name>A0A239LDH4_9RHOB</name>
<protein>
    <submittedName>
        <fullName evidence="8">Putative flippase GtrA (Transmembrane translocase of bactoprenol-linked glucose)</fullName>
    </submittedName>
</protein>
<dbReference type="InterPro" id="IPR051401">
    <property type="entry name" value="GtrA_CellWall_Glycosyl"/>
</dbReference>
<dbReference type="RefSeq" id="WP_089234852.1">
    <property type="nucleotide sequence ID" value="NZ_FZOY01000009.1"/>
</dbReference>
<reference evidence="8 9" key="1">
    <citation type="submission" date="2017-06" db="EMBL/GenBank/DDBJ databases">
        <authorList>
            <person name="Kim H.J."/>
            <person name="Triplett B.A."/>
        </authorList>
    </citation>
    <scope>NUCLEOTIDE SEQUENCE [LARGE SCALE GENOMIC DNA]</scope>
    <source>
        <strain evidence="8 9">DSM 29339</strain>
    </source>
</reference>
<evidence type="ECO:0000259" key="7">
    <source>
        <dbReference type="Pfam" id="PF04138"/>
    </source>
</evidence>
<evidence type="ECO:0000256" key="1">
    <source>
        <dbReference type="ARBA" id="ARBA00004141"/>
    </source>
</evidence>
<keyword evidence="5 6" id="KW-0472">Membrane</keyword>
<feature type="domain" description="GtrA/DPMS transmembrane" evidence="7">
    <location>
        <begin position="19"/>
        <end position="134"/>
    </location>
</feature>
<feature type="transmembrane region" description="Helical" evidence="6">
    <location>
        <begin position="112"/>
        <end position="132"/>
    </location>
</feature>
<dbReference type="OrthoDB" id="7360864at2"/>
<evidence type="ECO:0000313" key="9">
    <source>
        <dbReference type="Proteomes" id="UP000198426"/>
    </source>
</evidence>
<dbReference type="GO" id="GO:0005886">
    <property type="term" value="C:plasma membrane"/>
    <property type="evidence" value="ECO:0007669"/>
    <property type="project" value="TreeGrafter"/>
</dbReference>
<dbReference type="Proteomes" id="UP000198426">
    <property type="component" value="Unassembled WGS sequence"/>
</dbReference>
<proteinExistence type="inferred from homology"/>
<evidence type="ECO:0000256" key="6">
    <source>
        <dbReference type="SAM" id="Phobius"/>
    </source>
</evidence>
<dbReference type="EMBL" id="FZOY01000009">
    <property type="protein sequence ID" value="SNT27689.1"/>
    <property type="molecule type" value="Genomic_DNA"/>
</dbReference>
<feature type="transmembrane region" description="Helical" evidence="6">
    <location>
        <begin position="84"/>
        <end position="106"/>
    </location>
</feature>
<comment type="similarity">
    <text evidence="2">Belongs to the GtrA family.</text>
</comment>
<accession>A0A239LDH4</accession>
<dbReference type="GO" id="GO:0000271">
    <property type="term" value="P:polysaccharide biosynthetic process"/>
    <property type="evidence" value="ECO:0007669"/>
    <property type="project" value="InterPro"/>
</dbReference>
<feature type="transmembrane region" description="Helical" evidence="6">
    <location>
        <begin position="30"/>
        <end position="63"/>
    </location>
</feature>
<dbReference type="PANTHER" id="PTHR38459:SF1">
    <property type="entry name" value="PROPHAGE BACTOPRENOL-LINKED GLUCOSE TRANSLOCASE HOMOLOG"/>
    <property type="match status" value="1"/>
</dbReference>
<keyword evidence="4 6" id="KW-1133">Transmembrane helix</keyword>
<keyword evidence="3 6" id="KW-0812">Transmembrane</keyword>
<dbReference type="Pfam" id="PF04138">
    <property type="entry name" value="GtrA_DPMS_TM"/>
    <property type="match status" value="1"/>
</dbReference>
<evidence type="ECO:0000256" key="3">
    <source>
        <dbReference type="ARBA" id="ARBA00022692"/>
    </source>
</evidence>
<evidence type="ECO:0000256" key="5">
    <source>
        <dbReference type="ARBA" id="ARBA00023136"/>
    </source>
</evidence>